<proteinExistence type="predicted"/>
<evidence type="ECO:0000313" key="8">
    <source>
        <dbReference type="Proteomes" id="UP000294692"/>
    </source>
</evidence>
<accession>A0A4R3VJK8</accession>
<dbReference type="Pfam" id="PF04116">
    <property type="entry name" value="FA_hydroxylase"/>
    <property type="match status" value="1"/>
</dbReference>
<evidence type="ECO:0000259" key="6">
    <source>
        <dbReference type="Pfam" id="PF04116"/>
    </source>
</evidence>
<gene>
    <name evidence="7" type="ORF">EV686_101659</name>
</gene>
<protein>
    <submittedName>
        <fullName evidence="7">Sterol desaturase/sphingolipid hydroxylase (Fatty acid hydroxylase superfamily)</fullName>
    </submittedName>
</protein>
<keyword evidence="3 5" id="KW-1133">Transmembrane helix</keyword>
<comment type="subcellular location">
    <subcellularLocation>
        <location evidence="1">Membrane</location>
    </subcellularLocation>
</comment>
<dbReference type="PANTHER" id="PTHR11863">
    <property type="entry name" value="STEROL DESATURASE"/>
    <property type="match status" value="1"/>
</dbReference>
<dbReference type="OrthoDB" id="9770329at2"/>
<keyword evidence="4 5" id="KW-0472">Membrane</keyword>
<reference evidence="7 8" key="1">
    <citation type="submission" date="2019-03" db="EMBL/GenBank/DDBJ databases">
        <title>Genomic Encyclopedia of Type Strains, Phase IV (KMG-IV): sequencing the most valuable type-strain genomes for metagenomic binning, comparative biology and taxonomic classification.</title>
        <authorList>
            <person name="Goeker M."/>
        </authorList>
    </citation>
    <scope>NUCLEOTIDE SEQUENCE [LARGE SCALE GENOMIC DNA]</scope>
    <source>
        <strain evidence="7 8">DSM 100048</strain>
    </source>
</reference>
<evidence type="ECO:0000256" key="1">
    <source>
        <dbReference type="ARBA" id="ARBA00004370"/>
    </source>
</evidence>
<evidence type="ECO:0000313" key="7">
    <source>
        <dbReference type="EMBL" id="TCV03195.1"/>
    </source>
</evidence>
<evidence type="ECO:0000256" key="5">
    <source>
        <dbReference type="SAM" id="Phobius"/>
    </source>
</evidence>
<feature type="transmembrane region" description="Helical" evidence="5">
    <location>
        <begin position="63"/>
        <end position="84"/>
    </location>
</feature>
<dbReference type="RefSeq" id="WP_132473417.1">
    <property type="nucleotide sequence ID" value="NZ_JBHRVM010000001.1"/>
</dbReference>
<dbReference type="EMBL" id="SMBX01000001">
    <property type="protein sequence ID" value="TCV03195.1"/>
    <property type="molecule type" value="Genomic_DNA"/>
</dbReference>
<dbReference type="GO" id="GO:0005506">
    <property type="term" value="F:iron ion binding"/>
    <property type="evidence" value="ECO:0007669"/>
    <property type="project" value="InterPro"/>
</dbReference>
<keyword evidence="8" id="KW-1185">Reference proteome</keyword>
<dbReference type="GO" id="GO:0016020">
    <property type="term" value="C:membrane"/>
    <property type="evidence" value="ECO:0007669"/>
    <property type="project" value="UniProtKB-SubCell"/>
</dbReference>
<organism evidence="7 8">
    <name type="scientific">Paracandidimonas soli</name>
    <dbReference type="NCBI Taxonomy" id="1917182"/>
    <lineage>
        <taxon>Bacteria</taxon>
        <taxon>Pseudomonadati</taxon>
        <taxon>Pseudomonadota</taxon>
        <taxon>Betaproteobacteria</taxon>
        <taxon>Burkholderiales</taxon>
        <taxon>Alcaligenaceae</taxon>
        <taxon>Paracandidimonas</taxon>
    </lineage>
</organism>
<sequence>MGRVFESLSAWEVMLWGLVFFGGIYLVFGAATWLLTHRLLPALGIGRVLDPRPLQPGQLRQELLQSGVSVLIFGLGMIFPWGLIQLGWAQLHHDASALRICLEILALVIWNDVHFWINHRLLHTRWLRRYHLPHHRSVVTTPFSTYSFHPIEALMLGNVILLPMVVHDFSFWSLLSVPLFSLFFNCIGHANYDFVSSVGYSHWFAASRRHHLHHACYNGNYGFQFTFMDRLFRTRLAADAAQRHFVMHERKRGRQEGQGAG</sequence>
<evidence type="ECO:0000256" key="3">
    <source>
        <dbReference type="ARBA" id="ARBA00022989"/>
    </source>
</evidence>
<feature type="transmembrane region" description="Helical" evidence="5">
    <location>
        <begin position="96"/>
        <end position="117"/>
    </location>
</feature>
<dbReference type="GO" id="GO:0016491">
    <property type="term" value="F:oxidoreductase activity"/>
    <property type="evidence" value="ECO:0007669"/>
    <property type="project" value="InterPro"/>
</dbReference>
<dbReference type="InterPro" id="IPR006694">
    <property type="entry name" value="Fatty_acid_hydroxylase"/>
</dbReference>
<dbReference type="AlphaFoldDB" id="A0A4R3VJK8"/>
<evidence type="ECO:0000256" key="4">
    <source>
        <dbReference type="ARBA" id="ARBA00023136"/>
    </source>
</evidence>
<dbReference type="GO" id="GO:0008610">
    <property type="term" value="P:lipid biosynthetic process"/>
    <property type="evidence" value="ECO:0007669"/>
    <property type="project" value="InterPro"/>
</dbReference>
<dbReference type="Proteomes" id="UP000294692">
    <property type="component" value="Unassembled WGS sequence"/>
</dbReference>
<evidence type="ECO:0000256" key="2">
    <source>
        <dbReference type="ARBA" id="ARBA00022692"/>
    </source>
</evidence>
<feature type="transmembrane region" description="Helical" evidence="5">
    <location>
        <begin position="13"/>
        <end position="35"/>
    </location>
</feature>
<dbReference type="InterPro" id="IPR050307">
    <property type="entry name" value="Sterol_Desaturase_Related"/>
</dbReference>
<feature type="transmembrane region" description="Helical" evidence="5">
    <location>
        <begin position="169"/>
        <end position="187"/>
    </location>
</feature>
<keyword evidence="2 5" id="KW-0812">Transmembrane</keyword>
<comment type="caution">
    <text evidence="7">The sequence shown here is derived from an EMBL/GenBank/DDBJ whole genome shotgun (WGS) entry which is preliminary data.</text>
</comment>
<feature type="domain" description="Fatty acid hydroxylase" evidence="6">
    <location>
        <begin position="105"/>
        <end position="234"/>
    </location>
</feature>
<name>A0A4R3VJK8_9BURK</name>